<dbReference type="HAMAP" id="MF_00454">
    <property type="entry name" value="FluC"/>
    <property type="match status" value="1"/>
</dbReference>
<evidence type="ECO:0000256" key="3">
    <source>
        <dbReference type="ARBA" id="ARBA00022692"/>
    </source>
</evidence>
<accession>A0A0R1SM01</accession>
<proteinExistence type="inferred from homology"/>
<dbReference type="STRING" id="1423739.FC85_GL000382"/>
<comment type="catalytic activity">
    <reaction evidence="8">
        <text>fluoride(in) = fluoride(out)</text>
        <dbReference type="Rhea" id="RHEA:76159"/>
        <dbReference type="ChEBI" id="CHEBI:17051"/>
    </reaction>
    <physiologicalReaction direction="left-to-right" evidence="8">
        <dbReference type="Rhea" id="RHEA:76160"/>
    </physiologicalReaction>
</comment>
<keyword evidence="10" id="KW-0915">Sodium</keyword>
<evidence type="ECO:0000256" key="8">
    <source>
        <dbReference type="ARBA" id="ARBA00035585"/>
    </source>
</evidence>
<evidence type="ECO:0000256" key="1">
    <source>
        <dbReference type="ARBA" id="ARBA00004651"/>
    </source>
</evidence>
<dbReference type="PATRIC" id="fig|1423739.3.peg.401"/>
<keyword evidence="10" id="KW-0479">Metal-binding</keyword>
<evidence type="ECO:0000313" key="12">
    <source>
        <dbReference type="Proteomes" id="UP000052013"/>
    </source>
</evidence>
<comment type="activity regulation">
    <text evidence="10">Na(+) is not transported, but it plays an essential structural role and its presence is essential for fluoride channel function.</text>
</comment>
<feature type="transmembrane region" description="Helical" evidence="10">
    <location>
        <begin position="61"/>
        <end position="83"/>
    </location>
</feature>
<feature type="binding site" evidence="10">
    <location>
        <position position="72"/>
    </location>
    <ligand>
        <name>Na(+)</name>
        <dbReference type="ChEBI" id="CHEBI:29101"/>
        <note>structural</note>
    </ligand>
</feature>
<evidence type="ECO:0000313" key="11">
    <source>
        <dbReference type="EMBL" id="KRL69502.1"/>
    </source>
</evidence>
<feature type="transmembrane region" description="Helical" evidence="10">
    <location>
        <begin position="37"/>
        <end position="55"/>
    </location>
</feature>
<protein>
    <recommendedName>
        <fullName evidence="10">Fluoride-specific ion channel FluC</fullName>
    </recommendedName>
</protein>
<evidence type="ECO:0000256" key="10">
    <source>
        <dbReference type="HAMAP-Rule" id="MF_00454"/>
    </source>
</evidence>
<keyword evidence="10" id="KW-0813">Transport</keyword>
<evidence type="ECO:0000256" key="9">
    <source>
        <dbReference type="ARBA" id="ARBA00049940"/>
    </source>
</evidence>
<dbReference type="PANTHER" id="PTHR28259">
    <property type="entry name" value="FLUORIDE EXPORT PROTEIN 1-RELATED"/>
    <property type="match status" value="1"/>
</dbReference>
<comment type="function">
    <text evidence="9 10">Fluoride-specific ion channel. Important for reducing fluoride concentration in the cell, thus reducing its toxicity.</text>
</comment>
<dbReference type="GO" id="GO:0046872">
    <property type="term" value="F:metal ion binding"/>
    <property type="evidence" value="ECO:0007669"/>
    <property type="project" value="UniProtKB-KW"/>
</dbReference>
<dbReference type="PANTHER" id="PTHR28259:SF1">
    <property type="entry name" value="FLUORIDE EXPORT PROTEIN 1-RELATED"/>
    <property type="match status" value="1"/>
</dbReference>
<keyword evidence="2 10" id="KW-1003">Cell membrane</keyword>
<comment type="caution">
    <text evidence="11">The sequence shown here is derived from an EMBL/GenBank/DDBJ whole genome shotgun (WGS) entry which is preliminary data.</text>
</comment>
<evidence type="ECO:0000256" key="5">
    <source>
        <dbReference type="ARBA" id="ARBA00023136"/>
    </source>
</evidence>
<dbReference type="GO" id="GO:0005886">
    <property type="term" value="C:plasma membrane"/>
    <property type="evidence" value="ECO:0007669"/>
    <property type="project" value="UniProtKB-SubCell"/>
</dbReference>
<comment type="similarity">
    <text evidence="7 10">Belongs to the fluoride channel Fluc/FEX (TC 1.A.43) family.</text>
</comment>
<keyword evidence="6 10" id="KW-0407">Ion channel</keyword>
<dbReference type="EMBL" id="AZEY01000007">
    <property type="protein sequence ID" value="KRL69502.1"/>
    <property type="molecule type" value="Genomic_DNA"/>
</dbReference>
<evidence type="ECO:0000256" key="4">
    <source>
        <dbReference type="ARBA" id="ARBA00022989"/>
    </source>
</evidence>
<comment type="subcellular location">
    <subcellularLocation>
        <location evidence="1 10">Cell membrane</location>
        <topology evidence="1 10">Multi-pass membrane protein</topology>
    </subcellularLocation>
</comment>
<keyword evidence="5 10" id="KW-0472">Membrane</keyword>
<dbReference type="Proteomes" id="UP000052013">
    <property type="component" value="Unassembled WGS sequence"/>
</dbReference>
<organism evidence="11 12">
    <name type="scientific">Lentilactobacillus diolivorans DSM 14421</name>
    <dbReference type="NCBI Taxonomy" id="1423739"/>
    <lineage>
        <taxon>Bacteria</taxon>
        <taxon>Bacillati</taxon>
        <taxon>Bacillota</taxon>
        <taxon>Bacilli</taxon>
        <taxon>Lactobacillales</taxon>
        <taxon>Lactobacillaceae</taxon>
        <taxon>Lentilactobacillus</taxon>
    </lineage>
</organism>
<keyword evidence="10" id="KW-0406">Ion transport</keyword>
<feature type="transmembrane region" description="Helical" evidence="10">
    <location>
        <begin position="6"/>
        <end position="25"/>
    </location>
</feature>
<evidence type="ECO:0000256" key="2">
    <source>
        <dbReference type="ARBA" id="ARBA00022475"/>
    </source>
</evidence>
<evidence type="ECO:0000256" key="7">
    <source>
        <dbReference type="ARBA" id="ARBA00035120"/>
    </source>
</evidence>
<reference evidence="11 12" key="1">
    <citation type="journal article" date="2015" name="Genome Announc.">
        <title>Expanding the biotechnology potential of lactobacilli through comparative genomics of 213 strains and associated genera.</title>
        <authorList>
            <person name="Sun Z."/>
            <person name="Harris H.M."/>
            <person name="McCann A."/>
            <person name="Guo C."/>
            <person name="Argimon S."/>
            <person name="Zhang W."/>
            <person name="Yang X."/>
            <person name="Jeffery I.B."/>
            <person name="Cooney J.C."/>
            <person name="Kagawa T.F."/>
            <person name="Liu W."/>
            <person name="Song Y."/>
            <person name="Salvetti E."/>
            <person name="Wrobel A."/>
            <person name="Rasinkangas P."/>
            <person name="Parkhill J."/>
            <person name="Rea M.C."/>
            <person name="O'Sullivan O."/>
            <person name="Ritari J."/>
            <person name="Douillard F.P."/>
            <person name="Paul Ross R."/>
            <person name="Yang R."/>
            <person name="Briner A.E."/>
            <person name="Felis G.E."/>
            <person name="de Vos W.M."/>
            <person name="Barrangou R."/>
            <person name="Klaenhammer T.R."/>
            <person name="Caufield P.W."/>
            <person name="Cui Y."/>
            <person name="Zhang H."/>
            <person name="O'Toole P.W."/>
        </authorList>
    </citation>
    <scope>NUCLEOTIDE SEQUENCE [LARGE SCALE GENOMIC DNA]</scope>
    <source>
        <strain evidence="11 12">DSM 14421</strain>
    </source>
</reference>
<dbReference type="GO" id="GO:0062054">
    <property type="term" value="F:fluoride channel activity"/>
    <property type="evidence" value="ECO:0007669"/>
    <property type="project" value="UniProtKB-UniRule"/>
</dbReference>
<evidence type="ECO:0000256" key="6">
    <source>
        <dbReference type="ARBA" id="ARBA00023303"/>
    </source>
</evidence>
<gene>
    <name evidence="10" type="primary">fluC</name>
    <name evidence="10" type="synonym">crcB</name>
    <name evidence="11" type="ORF">FC85_GL000382</name>
</gene>
<keyword evidence="3 10" id="KW-0812">Transmembrane</keyword>
<dbReference type="InterPro" id="IPR003691">
    <property type="entry name" value="FluC"/>
</dbReference>
<feature type="transmembrane region" description="Helical" evidence="10">
    <location>
        <begin position="95"/>
        <end position="114"/>
    </location>
</feature>
<keyword evidence="4 10" id="KW-1133">Transmembrane helix</keyword>
<feature type="binding site" evidence="10">
    <location>
        <position position="69"/>
    </location>
    <ligand>
        <name>Na(+)</name>
        <dbReference type="ChEBI" id="CHEBI:29101"/>
        <note>structural</note>
    </ligand>
</feature>
<dbReference type="AlphaFoldDB" id="A0A0R1SM01"/>
<dbReference type="Pfam" id="PF02537">
    <property type="entry name" value="CRCB"/>
    <property type="match status" value="1"/>
</dbReference>
<dbReference type="GO" id="GO:0140114">
    <property type="term" value="P:cellular detoxification of fluoride"/>
    <property type="evidence" value="ECO:0007669"/>
    <property type="project" value="UniProtKB-UniRule"/>
</dbReference>
<name>A0A0R1SM01_9LACO</name>
<sequence length="119" mass="12771">MVMIGLVALGAGIGSVLRYIITLVGKRLWPKMPLATWLINISGAFLAGLVVGIHSNQLLTVFLVTGICGGFTTFSTFTMDTFILIKNSQYRVAAIYYLGSTFFGIGAICLGLWFGNLAT</sequence>